<name>A0ABW7B658_9ACTN</name>
<dbReference type="RefSeq" id="WP_392818324.1">
    <property type="nucleotide sequence ID" value="NZ_JBICYV010000008.1"/>
</dbReference>
<reference evidence="4 5" key="1">
    <citation type="submission" date="2024-10" db="EMBL/GenBank/DDBJ databases">
        <title>The Natural Products Discovery Center: Release of the First 8490 Sequenced Strains for Exploring Actinobacteria Biosynthetic Diversity.</title>
        <authorList>
            <person name="Kalkreuter E."/>
            <person name="Kautsar S.A."/>
            <person name="Yang D."/>
            <person name="Bader C.D."/>
            <person name="Teijaro C.N."/>
            <person name="Fluegel L."/>
            <person name="Davis C.M."/>
            <person name="Simpson J.R."/>
            <person name="Lauterbach L."/>
            <person name="Steele A.D."/>
            <person name="Gui C."/>
            <person name="Meng S."/>
            <person name="Li G."/>
            <person name="Viehrig K."/>
            <person name="Ye F."/>
            <person name="Su P."/>
            <person name="Kiefer A.F."/>
            <person name="Nichols A."/>
            <person name="Cepeda A.J."/>
            <person name="Yan W."/>
            <person name="Fan B."/>
            <person name="Jiang Y."/>
            <person name="Adhikari A."/>
            <person name="Zheng C.-J."/>
            <person name="Schuster L."/>
            <person name="Cowan T.M."/>
            <person name="Smanski M.J."/>
            <person name="Chevrette M.G."/>
            <person name="De Carvalho L.P.S."/>
            <person name="Shen B."/>
        </authorList>
    </citation>
    <scope>NUCLEOTIDE SEQUENCE [LARGE SCALE GENOMIC DNA]</scope>
    <source>
        <strain evidence="4 5">NPDC048320</strain>
    </source>
</reference>
<evidence type="ECO:0000256" key="3">
    <source>
        <dbReference type="SAM" id="SignalP"/>
    </source>
</evidence>
<evidence type="ECO:0000256" key="1">
    <source>
        <dbReference type="SAM" id="MobiDB-lite"/>
    </source>
</evidence>
<keyword evidence="3" id="KW-0732">Signal</keyword>
<evidence type="ECO:0000313" key="4">
    <source>
        <dbReference type="EMBL" id="MFG3012325.1"/>
    </source>
</evidence>
<evidence type="ECO:0000313" key="5">
    <source>
        <dbReference type="Proteomes" id="UP001604267"/>
    </source>
</evidence>
<keyword evidence="2" id="KW-0812">Transmembrane</keyword>
<feature type="chain" id="PRO_5045223177" evidence="3">
    <location>
        <begin position="41"/>
        <end position="232"/>
    </location>
</feature>
<feature type="transmembrane region" description="Helical" evidence="2">
    <location>
        <begin position="204"/>
        <end position="222"/>
    </location>
</feature>
<keyword evidence="2" id="KW-1133">Transmembrane helix</keyword>
<dbReference type="NCBIfam" id="NF040672">
    <property type="entry name" value="SCO2322_fam"/>
    <property type="match status" value="1"/>
</dbReference>
<sequence length="232" mass="23673">MTAVRRAAPAFTAFVTPAFTAFVALVATLLLLASAGPAGAAGYRYWSFWERTGGHWTYATQGPATVRPDDGAVQGFRFAVSADSADASRPRGTADFDTICADTPAASGNKRVALVLDFGTRADAPSGETPPGRRTACARVPADATSADALAAVAKPLRYDTNALLCAIAGYPREGCGEQVSAEGPARGKSTATDKGAADSGPSLGLPIGAAVVALLAAAAVWQARRRRDESG</sequence>
<dbReference type="InterPro" id="IPR047704">
    <property type="entry name" value="GPS-CTERM"/>
</dbReference>
<comment type="caution">
    <text evidence="4">The sequence shown here is derived from an EMBL/GenBank/DDBJ whole genome shotgun (WGS) entry which is preliminary data.</text>
</comment>
<gene>
    <name evidence="4" type="ORF">ACGFZB_18060</name>
</gene>
<evidence type="ECO:0000256" key="2">
    <source>
        <dbReference type="SAM" id="Phobius"/>
    </source>
</evidence>
<keyword evidence="2" id="KW-0472">Membrane</keyword>
<dbReference type="NCBIfam" id="NF040681">
    <property type="entry name" value="GPS-CTERM"/>
    <property type="match status" value="1"/>
</dbReference>
<dbReference type="EMBL" id="JBICYV010000008">
    <property type="protein sequence ID" value="MFG3012325.1"/>
    <property type="molecule type" value="Genomic_DNA"/>
</dbReference>
<feature type="signal peptide" evidence="3">
    <location>
        <begin position="1"/>
        <end position="40"/>
    </location>
</feature>
<keyword evidence="5" id="KW-1185">Reference proteome</keyword>
<proteinExistence type="predicted"/>
<accession>A0ABW7B658</accession>
<dbReference type="InterPro" id="IPR047703">
    <property type="entry name" value="SCO2322-like"/>
</dbReference>
<feature type="region of interest" description="Disordered" evidence="1">
    <location>
        <begin position="178"/>
        <end position="200"/>
    </location>
</feature>
<protein>
    <submittedName>
        <fullName evidence="4">SCO2322 family protein</fullName>
    </submittedName>
</protein>
<organism evidence="4 5">
    <name type="scientific">Streptomyces cinerochromogenes</name>
    <dbReference type="NCBI Taxonomy" id="66422"/>
    <lineage>
        <taxon>Bacteria</taxon>
        <taxon>Bacillati</taxon>
        <taxon>Actinomycetota</taxon>
        <taxon>Actinomycetes</taxon>
        <taxon>Kitasatosporales</taxon>
        <taxon>Streptomycetaceae</taxon>
        <taxon>Streptomyces</taxon>
    </lineage>
</organism>
<dbReference type="Proteomes" id="UP001604267">
    <property type="component" value="Unassembled WGS sequence"/>
</dbReference>